<evidence type="ECO:0000313" key="1">
    <source>
        <dbReference type="EMBL" id="SFV71969.1"/>
    </source>
</evidence>
<keyword evidence="2" id="KW-1185">Reference proteome</keyword>
<dbReference type="Proteomes" id="UP000186323">
    <property type="component" value="Chromosome I"/>
</dbReference>
<dbReference type="AlphaFoldDB" id="A0A1K1LB86"/>
<accession>A0A1K1LB86</accession>
<sequence>MLIPKKKSETETIIIVGPYRIPVKREAFRKWEAELMTGAGFTDREIKAEILRRLGYEQN</sequence>
<protein>
    <submittedName>
        <fullName evidence="1">Uncharacterized protein</fullName>
    </submittedName>
</protein>
<dbReference type="KEGG" id="dpg:DESPIGER_0064"/>
<organism evidence="1 2">
    <name type="scientific">Desulfovibrio piger</name>
    <dbReference type="NCBI Taxonomy" id="901"/>
    <lineage>
        <taxon>Bacteria</taxon>
        <taxon>Pseudomonadati</taxon>
        <taxon>Thermodesulfobacteriota</taxon>
        <taxon>Desulfovibrionia</taxon>
        <taxon>Desulfovibrionales</taxon>
        <taxon>Desulfovibrionaceae</taxon>
        <taxon>Desulfovibrio</taxon>
    </lineage>
</organism>
<evidence type="ECO:0000313" key="2">
    <source>
        <dbReference type="Proteomes" id="UP000186323"/>
    </source>
</evidence>
<gene>
    <name evidence="1" type="ORF">DESPIGER_0064</name>
</gene>
<proteinExistence type="predicted"/>
<dbReference type="OrthoDB" id="9863178at2"/>
<dbReference type="EMBL" id="LT630450">
    <property type="protein sequence ID" value="SFV71969.1"/>
    <property type="molecule type" value="Genomic_DNA"/>
</dbReference>
<dbReference type="RefSeq" id="WP_006009697.1">
    <property type="nucleotide sequence ID" value="NZ_CABKOD010000005.1"/>
</dbReference>
<reference evidence="2" key="1">
    <citation type="submission" date="2016-10" db="EMBL/GenBank/DDBJ databases">
        <authorList>
            <person name="Wegmann U."/>
        </authorList>
    </citation>
    <scope>NUCLEOTIDE SEQUENCE [LARGE SCALE GENOMIC DNA]</scope>
</reference>
<name>A0A1K1LB86_9BACT</name>